<evidence type="ECO:0000313" key="2">
    <source>
        <dbReference type="Proteomes" id="UP001498398"/>
    </source>
</evidence>
<sequence>MLLDDEGGITDQFEACLKAIFAKYSTKSSDGTLEYFTNEGLDAWAKDTNGSPFSQETKDEILEFMDVTDDGHLT</sequence>
<evidence type="ECO:0000313" key="1">
    <source>
        <dbReference type="EMBL" id="KAK7467002.1"/>
    </source>
</evidence>
<comment type="caution">
    <text evidence="1">The sequence shown here is derived from an EMBL/GenBank/DDBJ whole genome shotgun (WGS) entry which is preliminary data.</text>
</comment>
<gene>
    <name evidence="1" type="ORF">VKT23_004065</name>
</gene>
<accession>A0ABR1JVK1</accession>
<reference evidence="1 2" key="1">
    <citation type="submission" date="2024-01" db="EMBL/GenBank/DDBJ databases">
        <title>A draft genome for the cacao thread blight pathogen Marasmiellus scandens.</title>
        <authorList>
            <person name="Baruah I.K."/>
            <person name="Leung J."/>
            <person name="Bukari Y."/>
            <person name="Amoako-Attah I."/>
            <person name="Meinhardt L.W."/>
            <person name="Bailey B.A."/>
            <person name="Cohen S.P."/>
        </authorList>
    </citation>
    <scope>NUCLEOTIDE SEQUENCE [LARGE SCALE GENOMIC DNA]</scope>
    <source>
        <strain evidence="1 2">GH-19</strain>
    </source>
</reference>
<dbReference type="EMBL" id="JBANRG010000004">
    <property type="protein sequence ID" value="KAK7467002.1"/>
    <property type="molecule type" value="Genomic_DNA"/>
</dbReference>
<dbReference type="Proteomes" id="UP001498398">
    <property type="component" value="Unassembled WGS sequence"/>
</dbReference>
<protein>
    <submittedName>
        <fullName evidence="1">Uncharacterized protein</fullName>
    </submittedName>
</protein>
<keyword evidence="2" id="KW-1185">Reference proteome</keyword>
<organism evidence="1 2">
    <name type="scientific">Marasmiellus scandens</name>
    <dbReference type="NCBI Taxonomy" id="2682957"/>
    <lineage>
        <taxon>Eukaryota</taxon>
        <taxon>Fungi</taxon>
        <taxon>Dikarya</taxon>
        <taxon>Basidiomycota</taxon>
        <taxon>Agaricomycotina</taxon>
        <taxon>Agaricomycetes</taxon>
        <taxon>Agaricomycetidae</taxon>
        <taxon>Agaricales</taxon>
        <taxon>Marasmiineae</taxon>
        <taxon>Omphalotaceae</taxon>
        <taxon>Marasmiellus</taxon>
    </lineage>
</organism>
<name>A0ABR1JVK1_9AGAR</name>
<proteinExistence type="predicted"/>